<comment type="catalytic activity">
    <reaction evidence="1">
        <text>Catalyzes the rearrangement of -S-S- bonds in proteins.</text>
        <dbReference type="EC" id="5.3.4.1"/>
    </reaction>
</comment>
<sequence>MSLAGVVGMRGSFAAVVIRRFVLFTFVWSSCLLGSLLAGSAWEHVSEHGLRQALAEHEAVLVAFILPNEPKSAALEPEWISAAAAAATAEGQGQQQHLISIDCVSSEAACRRFGVASTAPTQIQLFQQGHPVATYRGARRAEALLSFLARRSRPMVTNIHAPHELASFKTADEIVFVAFLDTDDSPFATLFSELAARYRDEFTFGLVVDGSLAEAEGILKTPTVVCYRSVDGETSTFTPALQDPDALDAWVKHASRLVLGDLTVWNRQRLLDRGWPMVYLFASTSTQRADLQSSLRRFAKSYYDSLTCVLVDPLEFPELVAQMGFEQPGVVFPAGAVHQLSKDRIYPYPQGRAFTSANVQQWGLDVYQGRVKPWTPPGVTTVYEDLAPTMVATRRVSIWSFPGVKVRVGGHGEL</sequence>
<dbReference type="CDD" id="cd02982">
    <property type="entry name" value="PDI_b'_family"/>
    <property type="match status" value="1"/>
</dbReference>
<evidence type="ECO:0000256" key="9">
    <source>
        <dbReference type="ARBA" id="ARBA00039846"/>
    </source>
</evidence>
<dbReference type="PANTHER" id="PTHR18929:SF132">
    <property type="entry name" value="PROTEIN DISULFIDE-ISOMERASE A3"/>
    <property type="match status" value="1"/>
</dbReference>
<dbReference type="SUPFAM" id="SSF52833">
    <property type="entry name" value="Thioredoxin-like"/>
    <property type="match status" value="3"/>
</dbReference>
<dbReference type="CDD" id="cd02961">
    <property type="entry name" value="PDI_a_family"/>
    <property type="match status" value="1"/>
</dbReference>
<reference evidence="12" key="2">
    <citation type="submission" date="2023-06" db="EMBL/GenBank/DDBJ databases">
        <authorList>
            <consortium name="Lawrence Berkeley National Laboratory"/>
            <person name="Haridas S."/>
            <person name="Hensen N."/>
            <person name="Bonometti L."/>
            <person name="Westerberg I."/>
            <person name="Brannstrom I.O."/>
            <person name="Guillou S."/>
            <person name="Cros-Aarteil S."/>
            <person name="Calhoun S."/>
            <person name="Kuo A."/>
            <person name="Mondo S."/>
            <person name="Pangilinan J."/>
            <person name="Riley R."/>
            <person name="Labutti K."/>
            <person name="Andreopoulos B."/>
            <person name="Lipzen A."/>
            <person name="Chen C."/>
            <person name="Yanf M."/>
            <person name="Daum C."/>
            <person name="Ng V."/>
            <person name="Clum A."/>
            <person name="Steindorff A."/>
            <person name="Ohm R."/>
            <person name="Martin F."/>
            <person name="Silar P."/>
            <person name="Natvig D."/>
            <person name="Lalanne C."/>
            <person name="Gautier V."/>
            <person name="Ament-Velasquez S.L."/>
            <person name="Kruys A."/>
            <person name="Hutchinson M.I."/>
            <person name="Powell A.J."/>
            <person name="Barry K."/>
            <person name="Miller A.N."/>
            <person name="Grigoriev I.V."/>
            <person name="Debuchy R."/>
            <person name="Gladieux P."/>
            <person name="Thoren M.H."/>
            <person name="Johannesson H."/>
        </authorList>
    </citation>
    <scope>NUCLEOTIDE SEQUENCE</scope>
    <source>
        <strain evidence="12">SMH4131-1</strain>
    </source>
</reference>
<keyword evidence="10" id="KW-1133">Transmembrane helix</keyword>
<evidence type="ECO:0000256" key="3">
    <source>
        <dbReference type="ARBA" id="ARBA00004319"/>
    </source>
</evidence>
<dbReference type="InterPro" id="IPR013766">
    <property type="entry name" value="Thioredoxin_domain"/>
</dbReference>
<dbReference type="Pfam" id="PF00085">
    <property type="entry name" value="Thioredoxin"/>
    <property type="match status" value="1"/>
</dbReference>
<dbReference type="Gene3D" id="3.40.30.10">
    <property type="entry name" value="Glutaredoxin"/>
    <property type="match status" value="3"/>
</dbReference>
<dbReference type="GO" id="GO:0003756">
    <property type="term" value="F:protein disulfide isomerase activity"/>
    <property type="evidence" value="ECO:0007669"/>
    <property type="project" value="UniProtKB-EC"/>
</dbReference>
<name>A0AAE0IYK9_9PEZI</name>
<feature type="transmembrane region" description="Helical" evidence="10">
    <location>
        <begin position="21"/>
        <end position="42"/>
    </location>
</feature>
<evidence type="ECO:0000313" key="13">
    <source>
        <dbReference type="Proteomes" id="UP001286456"/>
    </source>
</evidence>
<dbReference type="CDD" id="cd02981">
    <property type="entry name" value="PDI_b_family"/>
    <property type="match status" value="1"/>
</dbReference>
<dbReference type="InterPro" id="IPR036249">
    <property type="entry name" value="Thioredoxin-like_sf"/>
</dbReference>
<evidence type="ECO:0000313" key="12">
    <source>
        <dbReference type="EMBL" id="KAK3333683.1"/>
    </source>
</evidence>
<dbReference type="PANTHER" id="PTHR18929">
    <property type="entry name" value="PROTEIN DISULFIDE ISOMERASE"/>
    <property type="match status" value="1"/>
</dbReference>
<keyword evidence="10" id="KW-0812">Transmembrane</keyword>
<evidence type="ECO:0000256" key="10">
    <source>
        <dbReference type="SAM" id="Phobius"/>
    </source>
</evidence>
<evidence type="ECO:0000256" key="7">
    <source>
        <dbReference type="ARBA" id="ARBA00023235"/>
    </source>
</evidence>
<comment type="subcellular location">
    <subcellularLocation>
        <location evidence="3">Endoplasmic reticulum lumen</location>
    </subcellularLocation>
</comment>
<reference evidence="12" key="1">
    <citation type="journal article" date="2023" name="Mol. Phylogenet. Evol.">
        <title>Genome-scale phylogeny and comparative genomics of the fungal order Sordariales.</title>
        <authorList>
            <person name="Hensen N."/>
            <person name="Bonometti L."/>
            <person name="Westerberg I."/>
            <person name="Brannstrom I.O."/>
            <person name="Guillou S."/>
            <person name="Cros-Aarteil S."/>
            <person name="Calhoun S."/>
            <person name="Haridas S."/>
            <person name="Kuo A."/>
            <person name="Mondo S."/>
            <person name="Pangilinan J."/>
            <person name="Riley R."/>
            <person name="LaButti K."/>
            <person name="Andreopoulos B."/>
            <person name="Lipzen A."/>
            <person name="Chen C."/>
            <person name="Yan M."/>
            <person name="Daum C."/>
            <person name="Ng V."/>
            <person name="Clum A."/>
            <person name="Steindorff A."/>
            <person name="Ohm R.A."/>
            <person name="Martin F."/>
            <person name="Silar P."/>
            <person name="Natvig D.O."/>
            <person name="Lalanne C."/>
            <person name="Gautier V."/>
            <person name="Ament-Velasquez S.L."/>
            <person name="Kruys A."/>
            <person name="Hutchinson M.I."/>
            <person name="Powell A.J."/>
            <person name="Barry K."/>
            <person name="Miller A.N."/>
            <person name="Grigoriev I.V."/>
            <person name="Debuchy R."/>
            <person name="Gladieux P."/>
            <person name="Hiltunen Thoren M."/>
            <person name="Johannesson H."/>
        </authorList>
    </citation>
    <scope>NUCLEOTIDE SEQUENCE</scope>
    <source>
        <strain evidence="12">SMH4131-1</strain>
    </source>
</reference>
<comment type="similarity">
    <text evidence="4">Belongs to the protein disulfide isomerase family.</text>
</comment>
<evidence type="ECO:0000259" key="11">
    <source>
        <dbReference type="Pfam" id="PF00085"/>
    </source>
</evidence>
<dbReference type="Pfam" id="PF13848">
    <property type="entry name" value="Thioredoxin_6"/>
    <property type="match status" value="1"/>
</dbReference>
<proteinExistence type="inferred from homology"/>
<keyword evidence="7" id="KW-0413">Isomerase</keyword>
<evidence type="ECO:0000256" key="2">
    <source>
        <dbReference type="ARBA" id="ARBA00002692"/>
    </source>
</evidence>
<comment type="function">
    <text evidence="2">Participates in the folding of proteins containing disulfide bonds, may be involved in glycosylation, prolyl hydroxylation and triglyceride transfer.</text>
</comment>
<organism evidence="12 13">
    <name type="scientific">Cercophora scortea</name>
    <dbReference type="NCBI Taxonomy" id="314031"/>
    <lineage>
        <taxon>Eukaryota</taxon>
        <taxon>Fungi</taxon>
        <taxon>Dikarya</taxon>
        <taxon>Ascomycota</taxon>
        <taxon>Pezizomycotina</taxon>
        <taxon>Sordariomycetes</taxon>
        <taxon>Sordariomycetidae</taxon>
        <taxon>Sordariales</taxon>
        <taxon>Lasiosphaeriaceae</taxon>
        <taxon>Cercophora</taxon>
    </lineage>
</organism>
<evidence type="ECO:0000256" key="1">
    <source>
        <dbReference type="ARBA" id="ARBA00001182"/>
    </source>
</evidence>
<dbReference type="AlphaFoldDB" id="A0AAE0IYK9"/>
<dbReference type="EC" id="5.3.4.1" evidence="5"/>
<protein>
    <recommendedName>
        <fullName evidence="9">Protein disulfide-isomerase</fullName>
        <ecNumber evidence="5">5.3.4.1</ecNumber>
    </recommendedName>
</protein>
<gene>
    <name evidence="12" type="ORF">B0T19DRAFT_459009</name>
</gene>
<keyword evidence="8" id="KW-0676">Redox-active center</keyword>
<dbReference type="GO" id="GO:0006457">
    <property type="term" value="P:protein folding"/>
    <property type="evidence" value="ECO:0007669"/>
    <property type="project" value="TreeGrafter"/>
</dbReference>
<dbReference type="EMBL" id="JAUEPO010000002">
    <property type="protein sequence ID" value="KAK3333683.1"/>
    <property type="molecule type" value="Genomic_DNA"/>
</dbReference>
<evidence type="ECO:0000256" key="6">
    <source>
        <dbReference type="ARBA" id="ARBA00022824"/>
    </source>
</evidence>
<keyword evidence="13" id="KW-1185">Reference proteome</keyword>
<dbReference type="GO" id="GO:0034976">
    <property type="term" value="P:response to endoplasmic reticulum stress"/>
    <property type="evidence" value="ECO:0007669"/>
    <property type="project" value="TreeGrafter"/>
</dbReference>
<accession>A0AAE0IYK9</accession>
<evidence type="ECO:0000256" key="8">
    <source>
        <dbReference type="ARBA" id="ARBA00023284"/>
    </source>
</evidence>
<keyword evidence="6" id="KW-0256">Endoplasmic reticulum</keyword>
<feature type="domain" description="Thioredoxin" evidence="11">
    <location>
        <begin position="50"/>
        <end position="149"/>
    </location>
</feature>
<evidence type="ECO:0000256" key="5">
    <source>
        <dbReference type="ARBA" id="ARBA00012723"/>
    </source>
</evidence>
<keyword evidence="10" id="KW-0472">Membrane</keyword>
<comment type="caution">
    <text evidence="12">The sequence shown here is derived from an EMBL/GenBank/DDBJ whole genome shotgun (WGS) entry which is preliminary data.</text>
</comment>
<dbReference type="GO" id="GO:0005788">
    <property type="term" value="C:endoplasmic reticulum lumen"/>
    <property type="evidence" value="ECO:0007669"/>
    <property type="project" value="UniProtKB-SubCell"/>
</dbReference>
<evidence type="ECO:0000256" key="4">
    <source>
        <dbReference type="ARBA" id="ARBA00006347"/>
    </source>
</evidence>
<dbReference type="Proteomes" id="UP001286456">
    <property type="component" value="Unassembled WGS sequence"/>
</dbReference>